<feature type="compositionally biased region" description="Gly residues" evidence="1">
    <location>
        <begin position="144"/>
        <end position="153"/>
    </location>
</feature>
<evidence type="ECO:0000313" key="3">
    <source>
        <dbReference type="Proteomes" id="UP000187455"/>
    </source>
</evidence>
<keyword evidence="3" id="KW-1185">Reference proteome</keyword>
<evidence type="ECO:0000256" key="1">
    <source>
        <dbReference type="SAM" id="MobiDB-lite"/>
    </source>
</evidence>
<dbReference type="EMBL" id="LSSL01005631">
    <property type="protein sequence ID" value="OLY78728.1"/>
    <property type="molecule type" value="Genomic_DNA"/>
</dbReference>
<name>A0A1R0GPD2_9FUNG</name>
<organism evidence="2 3">
    <name type="scientific">Smittium mucronatum</name>
    <dbReference type="NCBI Taxonomy" id="133383"/>
    <lineage>
        <taxon>Eukaryota</taxon>
        <taxon>Fungi</taxon>
        <taxon>Fungi incertae sedis</taxon>
        <taxon>Zoopagomycota</taxon>
        <taxon>Kickxellomycotina</taxon>
        <taxon>Harpellomycetes</taxon>
        <taxon>Harpellales</taxon>
        <taxon>Legeriomycetaceae</taxon>
        <taxon>Smittium</taxon>
    </lineage>
</organism>
<sequence>MPDLLNVSGIQKKKKKSIMVIPGTTFAEMARSKTDPMTMHDPVAPISPQTAPIPAADVENSGEQVPKLSDGNNGSGGIRIVVDDENGSTSHQIDIAPDYSHPNIDYKFNEKTNPPNRFNDSESTIRPSGSHFVPAIAGGSNSNGEGGSGGGEGDGSDTLEDKAIHSYVVDRKSTVTLRSLLSAHYNIRLHGETDKDCEFGGVWEIRA</sequence>
<comment type="caution">
    <text evidence="2">The sequence shown here is derived from an EMBL/GenBank/DDBJ whole genome shotgun (WGS) entry which is preliminary data.</text>
</comment>
<proteinExistence type="predicted"/>
<protein>
    <submittedName>
        <fullName evidence="2">Uncharacterized protein</fullName>
    </submittedName>
</protein>
<feature type="region of interest" description="Disordered" evidence="1">
    <location>
        <begin position="121"/>
        <end position="159"/>
    </location>
</feature>
<dbReference type="Proteomes" id="UP000187455">
    <property type="component" value="Unassembled WGS sequence"/>
</dbReference>
<gene>
    <name evidence="2" type="ORF">AYI68_g7216</name>
</gene>
<dbReference type="AlphaFoldDB" id="A0A1R0GPD2"/>
<accession>A0A1R0GPD2</accession>
<reference evidence="2 3" key="1">
    <citation type="journal article" date="2016" name="Mol. Biol. Evol.">
        <title>Genome-Wide Survey of Gut Fungi (Harpellales) Reveals the First Horizontally Transferred Ubiquitin Gene from a Mosquito Host.</title>
        <authorList>
            <person name="Wang Y."/>
            <person name="White M.M."/>
            <person name="Kvist S."/>
            <person name="Moncalvo J.M."/>
        </authorList>
    </citation>
    <scope>NUCLEOTIDE SEQUENCE [LARGE SCALE GENOMIC DNA]</scope>
    <source>
        <strain evidence="2 3">ALG-7-W6</strain>
    </source>
</reference>
<feature type="region of interest" description="Disordered" evidence="1">
    <location>
        <begin position="35"/>
        <end position="76"/>
    </location>
</feature>
<evidence type="ECO:0000313" key="2">
    <source>
        <dbReference type="EMBL" id="OLY78728.1"/>
    </source>
</evidence>